<feature type="transmembrane region" description="Helical" evidence="1">
    <location>
        <begin position="350"/>
        <end position="372"/>
    </location>
</feature>
<keyword evidence="1" id="KW-0812">Transmembrane</keyword>
<sequence length="647" mass="72560">MKFLIIRNLLEKEILALSRNKRILLGLILPVLLVPILFHGYNQIKDITARGSEEAISRIYLIGNVPDQVMELIDEDVRFERIVHIDNYEKEIKDKNLDLVLIYNYTEDSHKFQLKYDSGRNAGRRASERIEGYLLDFKASEQLRLLTLAKEDQSVLNPVSLEVQDIAKEEEVLKHTLSNILPLLLTLYALLSIVNFAIELTTAEKELGTLETLFSTPIRKEELVVAKLMACVLFGILSMILSLLVLLILMPRIIDMGTLHVVAEPATIIVLAVTLLPLIVMGAGVSIGVGMFANSYKESGAYITPLVFLFMIPAYIGATPGLELNAFYAILPILNATLLIKSVFIGGISINLLAITLVMNSLFSVLSLTFMFKVFGTERLLFGIGKGTSFKLRRKELKERDLIEVEDIFMSLAIIVILYIYMSTLLTNSFGIVKSTLFIQYTAFAVLPVGIIWYLKASQKKSLGLKRPPIGKVFGGIFLWIAAFSLALIYQILIAPFIPQVPSLIELEAQLHTLSPLTKFFFIAVTPGICEEILFRGFAFRPLEKNFGSKWAIMITSIIFAVVHLDFVRLLPTFLLGLVFGYTAHKTKSLYPSIFLHILNNGFAAFAPVEISVNILNLSVICILSSIIGHKMLEKKGKYRAKFFQRL</sequence>
<dbReference type="Pfam" id="PF02517">
    <property type="entry name" value="Rce1-like"/>
    <property type="match status" value="1"/>
</dbReference>
<reference evidence="4 6" key="2">
    <citation type="submission" date="2017-03" db="EMBL/GenBank/DDBJ databases">
        <title>Complete sequence of Clostridium formicaceticum DSM 92.</title>
        <authorList>
            <person name="Poehlein A."/>
            <person name="Karl M."/>
            <person name="Bengelsdorf F.R."/>
            <person name="Duerre P."/>
            <person name="Daniel R."/>
        </authorList>
    </citation>
    <scope>NUCLEOTIDE SEQUENCE [LARGE SCALE GENOMIC DNA]</scope>
    <source>
        <strain evidence="4 6">DSM 92</strain>
    </source>
</reference>
<dbReference type="NCBIfam" id="NF041647">
    <property type="entry name" value="ABC_perm_CPBP"/>
    <property type="match status" value="1"/>
</dbReference>
<keyword evidence="1" id="KW-1133">Transmembrane helix</keyword>
<feature type="domain" description="CAAX prenyl protease 2/Lysostaphin resistance protein A-like" evidence="2">
    <location>
        <begin position="516"/>
        <end position="602"/>
    </location>
</feature>
<feature type="transmembrane region" description="Helical" evidence="1">
    <location>
        <begin position="551"/>
        <end position="583"/>
    </location>
</feature>
<evidence type="ECO:0000313" key="4">
    <source>
        <dbReference type="EMBL" id="ARE88675.1"/>
    </source>
</evidence>
<dbReference type="PANTHER" id="PTHR43471">
    <property type="entry name" value="ABC TRANSPORTER PERMEASE"/>
    <property type="match status" value="1"/>
</dbReference>
<feature type="transmembrane region" description="Helical" evidence="1">
    <location>
        <begin position="408"/>
        <end position="426"/>
    </location>
</feature>
<keyword evidence="1" id="KW-0472">Membrane</keyword>
<reference evidence="3 5" key="1">
    <citation type="submission" date="2016-10" db="EMBL/GenBank/DDBJ databases">
        <title>Complete Genome Sequence of Acetogen Clostridium formicoaceticum ATCC 27076.</title>
        <authorList>
            <person name="Bao T."/>
            <person name="Cheng C."/>
            <person name="Zhao J."/>
            <person name="Yang S.-T."/>
            <person name="Wang J."/>
            <person name="Wang M."/>
        </authorList>
    </citation>
    <scope>NUCLEOTIDE SEQUENCE [LARGE SCALE GENOMIC DNA]</scope>
    <source>
        <strain evidence="3 5">ATCC 27076</strain>
    </source>
</reference>
<evidence type="ECO:0000313" key="3">
    <source>
        <dbReference type="EMBL" id="AOY78039.1"/>
    </source>
</evidence>
<evidence type="ECO:0000313" key="6">
    <source>
        <dbReference type="Proteomes" id="UP000192478"/>
    </source>
</evidence>
<feature type="transmembrane region" description="Helical" evidence="1">
    <location>
        <begin position="438"/>
        <end position="455"/>
    </location>
</feature>
<organism evidence="4 6">
    <name type="scientific">Clostridium formicaceticum</name>
    <dbReference type="NCBI Taxonomy" id="1497"/>
    <lineage>
        <taxon>Bacteria</taxon>
        <taxon>Bacillati</taxon>
        <taxon>Bacillota</taxon>
        <taxon>Clostridia</taxon>
        <taxon>Eubacteriales</taxon>
        <taxon>Clostridiaceae</taxon>
        <taxon>Clostridium</taxon>
    </lineage>
</organism>
<feature type="transmembrane region" description="Helical" evidence="1">
    <location>
        <begin position="476"/>
        <end position="498"/>
    </location>
</feature>
<dbReference type="Proteomes" id="UP000192478">
    <property type="component" value="Chromosome"/>
</dbReference>
<keyword evidence="4" id="KW-0378">Hydrolase</keyword>
<feature type="transmembrane region" description="Helical" evidence="1">
    <location>
        <begin position="23"/>
        <end position="41"/>
    </location>
</feature>
<dbReference type="GO" id="GO:0005886">
    <property type="term" value="C:plasma membrane"/>
    <property type="evidence" value="ECO:0007669"/>
    <property type="project" value="UniProtKB-SubCell"/>
</dbReference>
<feature type="transmembrane region" description="Helical" evidence="1">
    <location>
        <begin position="269"/>
        <end position="293"/>
    </location>
</feature>
<evidence type="ECO:0000256" key="1">
    <source>
        <dbReference type="SAM" id="Phobius"/>
    </source>
</evidence>
<feature type="transmembrane region" description="Helical" evidence="1">
    <location>
        <begin position="603"/>
        <end position="628"/>
    </location>
</feature>
<keyword evidence="4" id="KW-0645">Protease</keyword>
<dbReference type="Pfam" id="PF12679">
    <property type="entry name" value="ABC2_membrane_2"/>
    <property type="match status" value="1"/>
</dbReference>
<name>A0AAC9RP22_9CLOT</name>
<dbReference type="EMBL" id="CP020559">
    <property type="protein sequence ID" value="ARE88675.1"/>
    <property type="molecule type" value="Genomic_DNA"/>
</dbReference>
<keyword evidence="5" id="KW-1185">Reference proteome</keyword>
<feature type="transmembrane region" description="Helical" evidence="1">
    <location>
        <begin position="518"/>
        <end position="539"/>
    </location>
</feature>
<dbReference type="AlphaFoldDB" id="A0AAC9RP22"/>
<dbReference type="GO" id="GO:0080120">
    <property type="term" value="P:CAAX-box protein maturation"/>
    <property type="evidence" value="ECO:0007669"/>
    <property type="project" value="UniProtKB-ARBA"/>
</dbReference>
<evidence type="ECO:0000313" key="5">
    <source>
        <dbReference type="Proteomes" id="UP000177894"/>
    </source>
</evidence>
<evidence type="ECO:0000259" key="2">
    <source>
        <dbReference type="Pfam" id="PF02517"/>
    </source>
</evidence>
<dbReference type="KEGG" id="cfm:BJL90_20530"/>
<dbReference type="EMBL" id="CP017603">
    <property type="protein sequence ID" value="AOY78039.1"/>
    <property type="molecule type" value="Genomic_DNA"/>
</dbReference>
<dbReference type="RefSeq" id="WP_070972599.1">
    <property type="nucleotide sequence ID" value="NZ_CP017603.1"/>
</dbReference>
<gene>
    <name evidence="3" type="ORF">BJL90_20530</name>
    <name evidence="4" type="ORF">CLFO_30810</name>
</gene>
<accession>A0AAC9RP22</accession>
<protein>
    <submittedName>
        <fullName evidence="4">CAAX amino terminal protease self-immunity</fullName>
    </submittedName>
</protein>
<dbReference type="GO" id="GO:0006508">
    <property type="term" value="P:proteolysis"/>
    <property type="evidence" value="ECO:0007669"/>
    <property type="project" value="UniProtKB-KW"/>
</dbReference>
<dbReference type="Proteomes" id="UP000177894">
    <property type="component" value="Chromosome"/>
</dbReference>
<dbReference type="PANTHER" id="PTHR43471:SF3">
    <property type="entry name" value="ABC TRANSPORTER PERMEASE PROTEIN NATB"/>
    <property type="match status" value="1"/>
</dbReference>
<dbReference type="InterPro" id="IPR003675">
    <property type="entry name" value="Rce1/LyrA-like_dom"/>
</dbReference>
<dbReference type="GO" id="GO:0004175">
    <property type="term" value="F:endopeptidase activity"/>
    <property type="evidence" value="ECO:0007669"/>
    <property type="project" value="UniProtKB-ARBA"/>
</dbReference>
<feature type="transmembrane region" description="Helical" evidence="1">
    <location>
        <begin position="299"/>
        <end position="318"/>
    </location>
</feature>
<proteinExistence type="predicted"/>
<feature type="transmembrane region" description="Helical" evidence="1">
    <location>
        <begin position="224"/>
        <end position="249"/>
    </location>
</feature>
<dbReference type="GO" id="GO:0140359">
    <property type="term" value="F:ABC-type transporter activity"/>
    <property type="evidence" value="ECO:0007669"/>
    <property type="project" value="InterPro"/>
</dbReference>